<dbReference type="InterPro" id="IPR013039">
    <property type="entry name" value="DUF1588"/>
</dbReference>
<dbReference type="KEGG" id="hbs:IPV69_25800"/>
<keyword evidence="9" id="KW-1185">Reference proteome</keyword>
<evidence type="ECO:0000259" key="6">
    <source>
        <dbReference type="Pfam" id="PF07635"/>
    </source>
</evidence>
<evidence type="ECO:0000259" key="7">
    <source>
        <dbReference type="Pfam" id="PF07637"/>
    </source>
</evidence>
<dbReference type="InterPro" id="IPR013036">
    <property type="entry name" value="DUF1587"/>
</dbReference>
<reference evidence="8 9" key="1">
    <citation type="submission" date="2020-10" db="EMBL/GenBank/DDBJ databases">
        <title>Wide distribution of Phycisphaera-like planctomycetes from WD2101 soil group in peatlands and genome analysis of the first cultivated representative.</title>
        <authorList>
            <person name="Dedysh S.N."/>
            <person name="Beletsky A.V."/>
            <person name="Ivanova A."/>
            <person name="Kulichevskaya I.S."/>
            <person name="Suzina N.E."/>
            <person name="Philippov D.A."/>
            <person name="Rakitin A.L."/>
            <person name="Mardanov A.V."/>
            <person name="Ravin N.V."/>
        </authorList>
    </citation>
    <scope>NUCLEOTIDE SEQUENCE [LARGE SCALE GENOMIC DNA]</scope>
    <source>
        <strain evidence="8 9">M1803</strain>
    </source>
</reference>
<organism evidence="8 9">
    <name type="scientific">Humisphaera borealis</name>
    <dbReference type="NCBI Taxonomy" id="2807512"/>
    <lineage>
        <taxon>Bacteria</taxon>
        <taxon>Pseudomonadati</taxon>
        <taxon>Planctomycetota</taxon>
        <taxon>Phycisphaerae</taxon>
        <taxon>Tepidisphaerales</taxon>
        <taxon>Tepidisphaeraceae</taxon>
        <taxon>Humisphaera</taxon>
    </lineage>
</organism>
<feature type="domain" description="Cytochrome C Planctomycete-type" evidence="6">
    <location>
        <begin position="43"/>
        <end position="90"/>
    </location>
</feature>
<dbReference type="SUPFAM" id="SSF46626">
    <property type="entry name" value="Cytochrome c"/>
    <property type="match status" value="1"/>
</dbReference>
<feature type="domain" description="DUF1585" evidence="2">
    <location>
        <begin position="1265"/>
        <end position="1337"/>
    </location>
</feature>
<evidence type="ECO:0000259" key="2">
    <source>
        <dbReference type="Pfam" id="PF07624"/>
    </source>
</evidence>
<dbReference type="InterPro" id="IPR011478">
    <property type="entry name" value="DUF1585"/>
</dbReference>
<gene>
    <name evidence="8" type="ORF">IPV69_25800</name>
</gene>
<evidence type="ECO:0000259" key="4">
    <source>
        <dbReference type="Pfam" id="PF07627"/>
    </source>
</evidence>
<evidence type="ECO:0000259" key="5">
    <source>
        <dbReference type="Pfam" id="PF07631"/>
    </source>
</evidence>
<proteinExistence type="predicted"/>
<evidence type="ECO:0000256" key="1">
    <source>
        <dbReference type="SAM" id="SignalP"/>
    </source>
</evidence>
<feature type="domain" description="DUF1587" evidence="3">
    <location>
        <begin position="127"/>
        <end position="189"/>
    </location>
</feature>
<accession>A0A7M2WVT5</accession>
<dbReference type="Pfam" id="PF07637">
    <property type="entry name" value="PSD5"/>
    <property type="match status" value="1"/>
</dbReference>
<evidence type="ECO:0000313" key="9">
    <source>
        <dbReference type="Proteomes" id="UP000593765"/>
    </source>
</evidence>
<dbReference type="Pfam" id="PF07627">
    <property type="entry name" value="PSCyt3"/>
    <property type="match status" value="1"/>
</dbReference>
<dbReference type="Pfam" id="PF07631">
    <property type="entry name" value="PSD4"/>
    <property type="match status" value="1"/>
</dbReference>
<protein>
    <submittedName>
        <fullName evidence="8">DUF1592 domain-containing protein</fullName>
    </submittedName>
</protein>
<keyword evidence="1" id="KW-0732">Signal</keyword>
<feature type="signal peptide" evidence="1">
    <location>
        <begin position="1"/>
        <end position="23"/>
    </location>
</feature>
<dbReference type="InterPro" id="IPR036909">
    <property type="entry name" value="Cyt_c-like_dom_sf"/>
</dbReference>
<dbReference type="InterPro" id="IPR013042">
    <property type="entry name" value="DUF1592"/>
</dbReference>
<feature type="domain" description="DUF1595" evidence="7">
    <location>
        <begin position="921"/>
        <end position="982"/>
    </location>
</feature>
<dbReference type="GO" id="GO:0009055">
    <property type="term" value="F:electron transfer activity"/>
    <property type="evidence" value="ECO:0007669"/>
    <property type="project" value="InterPro"/>
</dbReference>
<evidence type="ECO:0000259" key="3">
    <source>
        <dbReference type="Pfam" id="PF07626"/>
    </source>
</evidence>
<dbReference type="EMBL" id="CP063458">
    <property type="protein sequence ID" value="QOV89566.1"/>
    <property type="molecule type" value="Genomic_DNA"/>
</dbReference>
<feature type="domain" description="DUF1592" evidence="5">
    <location>
        <begin position="992"/>
        <end position="1119"/>
    </location>
</feature>
<dbReference type="Pfam" id="PF07624">
    <property type="entry name" value="PSD2"/>
    <property type="match status" value="1"/>
</dbReference>
<dbReference type="Proteomes" id="UP000593765">
    <property type="component" value="Chromosome"/>
</dbReference>
<dbReference type="RefSeq" id="WP_206292613.1">
    <property type="nucleotide sequence ID" value="NZ_CP063458.1"/>
</dbReference>
<dbReference type="Pfam" id="PF07626">
    <property type="entry name" value="PSD3"/>
    <property type="match status" value="1"/>
</dbReference>
<name>A0A7M2WVT5_9BACT</name>
<feature type="chain" id="PRO_5034909359" evidence="1">
    <location>
        <begin position="24"/>
        <end position="1340"/>
    </location>
</feature>
<dbReference type="Pfam" id="PF07635">
    <property type="entry name" value="PSCyt1"/>
    <property type="match status" value="1"/>
</dbReference>
<dbReference type="GO" id="GO:0020037">
    <property type="term" value="F:heme binding"/>
    <property type="evidence" value="ECO:0007669"/>
    <property type="project" value="InterPro"/>
</dbReference>
<feature type="domain" description="DUF1588" evidence="4">
    <location>
        <begin position="1138"/>
        <end position="1235"/>
    </location>
</feature>
<dbReference type="InterPro" id="IPR011429">
    <property type="entry name" value="Cyt_c_Planctomycete-type"/>
</dbReference>
<dbReference type="InterPro" id="IPR013043">
    <property type="entry name" value="DUF1595"/>
</dbReference>
<sequence length="1340" mass="150213">MRHSHLITSLLTGVLCLASAATAAETPHARLDEKNRAFFQNYCVQCHNADKQKGNVRLDDVPFILDTVERADLWQKILNQINSGEMPPEDAKQPDRLAKTEFLDSLSHALMTARRSIGDSSGKITMRRLNRREYKNTIRDLLGVDINVRELPADGGAGTFDTVGSSLFMSSDQFEQYLALGRQALDEHFARFVSPAGAVSRRLHIEAEEKNAKIAQSLARRTDAHARYVKWTSAVDAAAQKPENAEAVKKIRGEKKGDDAHFYSQWQRLKDAPPPTELGFVDVVAARHQGLSDWEHYVPHHKAYVDHAATKTGALLTVEDVEVNPYQAFRIPGDWPAGRYVVRVRIAATKDTPSSRHFVEFGSQHDSGVRAVMSSHQVAGTMDQPQVLEIPVEFSPAKGRGFFFQEKGTYQSEDAARDLFNEAKKRNGIGPEFALWIDWIEVESAASAAAVPATPTMTRTIKERREVELHANAMVGGTYNGYFKGGYEAATKFLQTGMPQKGIPDEQEAKFRIRAFEQQGPTFERYLDDPLAKTGAYLTIYNVHKEEVITLPPDQPSGWLKTKHAVENVEPGNYMLRFRIGAVKNTPKERHFVELGARKDKDDFGLMQTFQVSGTTEAPQIIEVPVGISADSPRTFVLREKRDVKLDHELFIAAQTATGVGPVPALWIDWVEWEGPLLKQAPVAKTERIEVEKKTDELTRQIIYMATQHKNFEKWQAAGAVEADLPKFGFPTRYHADFRNLVWEGNHEWFQKYVDRPEAKSGMFLDNTINETSELVTDLPPDTATGEYVMRVRIGRVPDMPAERAFLTFVEASPVDKDDRTFLANKQVTATLDKPQVVELPFKVRPGGPRKFVLFEKRPLKKEGISLPGRTRAMKDPKEREPALWIDWIEYEGPLNKSDTMGGVEPVLFANTTTASEHDQAHSVIATFAKRAFRDNPPTDEYLNKLTALYDTRRKAGDAFDVAVRTPLSVVLASPRFLYLSELGEEKKPRTLTSLEFATRLSYFLWSAPPDEALLALARSSDLMNPDVLVREVNRMIASPKANEFVSGFVHQWLGMERLDFFQFDTRQFRDFDESAKAAARREVYETFAHVLRTNGSASDLLKCDYVIVNGLLATYYGIDGVSGDEFRQVPLPEGSPRGGLLGMAAVLAMGSNGERSSPVERGAWVLRKLLHDPPPPAPPNVPQITRLNGQPLTTRERLLAHQAEPQCASCHRAIDPIGFGLENFNAAGKWRTEDSFQALDANGRPARNGLKTWTIDPSAAFHKGPAFRDFFELRDIIASRPEPFARGLTENLISYALGRPFAFTDEELAASVVDGARKKNFAMRELIHAIVSSREFRTK</sequence>
<evidence type="ECO:0000313" key="8">
    <source>
        <dbReference type="EMBL" id="QOV89566.1"/>
    </source>
</evidence>